<comment type="caution">
    <text evidence="4">The sequence shown here is derived from an EMBL/GenBank/DDBJ whole genome shotgun (WGS) entry which is preliminary data.</text>
</comment>
<dbReference type="GO" id="GO:0005634">
    <property type="term" value="C:nucleus"/>
    <property type="evidence" value="ECO:0007669"/>
    <property type="project" value="UniProtKB-UniRule"/>
</dbReference>
<keyword evidence="1" id="KW-0238">DNA-binding</keyword>
<reference evidence="4 5" key="1">
    <citation type="submission" date="2013-12" db="EMBL/GenBank/DDBJ databases">
        <authorList>
            <person name="Cubeta M."/>
            <person name="Pakala S."/>
            <person name="Fedorova N."/>
            <person name="Thomas E."/>
            <person name="Dean R."/>
            <person name="Jabaji S."/>
            <person name="Neate S."/>
            <person name="Toda T."/>
            <person name="Tavantzis S."/>
            <person name="Vilgalys R."/>
            <person name="Bharathan N."/>
            <person name="Pakala S."/>
            <person name="Losada L.S."/>
            <person name="Zafar N."/>
            <person name="Nierman W."/>
        </authorList>
    </citation>
    <scope>NUCLEOTIDE SEQUENCE [LARGE SCALE GENOMIC DNA]</scope>
    <source>
        <strain evidence="4 5">123E</strain>
    </source>
</reference>
<dbReference type="Proteomes" id="UP000027456">
    <property type="component" value="Unassembled WGS sequence"/>
</dbReference>
<evidence type="ECO:0000313" key="4">
    <source>
        <dbReference type="EMBL" id="KEP51538.1"/>
    </source>
</evidence>
<feature type="DNA-binding region" description="HMG box" evidence="1">
    <location>
        <begin position="44"/>
        <end position="123"/>
    </location>
</feature>
<feature type="compositionally biased region" description="Low complexity" evidence="2">
    <location>
        <begin position="190"/>
        <end position="199"/>
    </location>
</feature>
<sequence>MPKTCPFTRNSLLKYPDFIALPADLKTYALDLFDEGRLSVTGNFKRASNPFFVYRRERSVEITNEHKATRDSSTNGPSHIPQKEISLRIRDAWVGLSPEERKVYALRATNADEELRQEFPHYEYTPISDSWWAVLNTNGKRRFWFETMLRICNVQVHNSTWPGYLAIQRLAQLLSSSRAVATLRHATRGSVSQSTSQSGPPQPHREASHPYNAARMPNQPKPATVPWYDQLMSELVYIGPQAPGGPGRLLELLLPQPQGAFVPVYIEAEVPLGVPSKVVDAIRMAESLVPGNAMVLRGYIKPKHTSTLLPPPKLTSQVLPNLSTSQQSTPAFSSSECSPVCSGSGVVTSHSPITPSQTEIANNAHDMSYWNRLWEHFEFDVQGQSKDMSLAPPGSTQLLLDPIPIVDPNPAGILLAAHNADVPVGDFYKSAPVDGNSVETDIDALLPWLPTLRPTESDETTPALVSVPPCDPNNQLSQEEHRLVMEQFDRTLQELAALSAL</sequence>
<dbReference type="SUPFAM" id="SSF47095">
    <property type="entry name" value="HMG-box"/>
    <property type="match status" value="1"/>
</dbReference>
<organism evidence="4 5">
    <name type="scientific">Rhizoctonia solani 123E</name>
    <dbReference type="NCBI Taxonomy" id="1423351"/>
    <lineage>
        <taxon>Eukaryota</taxon>
        <taxon>Fungi</taxon>
        <taxon>Dikarya</taxon>
        <taxon>Basidiomycota</taxon>
        <taxon>Agaricomycotina</taxon>
        <taxon>Agaricomycetes</taxon>
        <taxon>Cantharellales</taxon>
        <taxon>Ceratobasidiaceae</taxon>
        <taxon>Rhizoctonia</taxon>
    </lineage>
</organism>
<dbReference type="HOGENOM" id="CLU_544165_0_0_1"/>
<dbReference type="PROSITE" id="PS50118">
    <property type="entry name" value="HMG_BOX_2"/>
    <property type="match status" value="1"/>
</dbReference>
<gene>
    <name evidence="4" type="ORF">V565_059860</name>
</gene>
<keyword evidence="5" id="KW-1185">Reference proteome</keyword>
<dbReference type="EMBL" id="AZST01000161">
    <property type="protein sequence ID" value="KEP51538.1"/>
    <property type="molecule type" value="Genomic_DNA"/>
</dbReference>
<feature type="region of interest" description="Disordered" evidence="2">
    <location>
        <begin position="185"/>
        <end position="219"/>
    </location>
</feature>
<evidence type="ECO:0000313" key="5">
    <source>
        <dbReference type="Proteomes" id="UP000027456"/>
    </source>
</evidence>
<accession>A0A074S3R7</accession>
<proteinExistence type="predicted"/>
<evidence type="ECO:0000259" key="3">
    <source>
        <dbReference type="PROSITE" id="PS50118"/>
    </source>
</evidence>
<name>A0A074S3R7_9AGAM</name>
<dbReference type="SMART" id="SM00398">
    <property type="entry name" value="HMG"/>
    <property type="match status" value="1"/>
</dbReference>
<evidence type="ECO:0000256" key="1">
    <source>
        <dbReference type="PROSITE-ProRule" id="PRU00267"/>
    </source>
</evidence>
<keyword evidence="1" id="KW-0539">Nucleus</keyword>
<dbReference type="AlphaFoldDB" id="A0A074S3R7"/>
<dbReference type="Gene3D" id="1.10.30.10">
    <property type="entry name" value="High mobility group box domain"/>
    <property type="match status" value="1"/>
</dbReference>
<dbReference type="OrthoDB" id="6247875at2759"/>
<dbReference type="InterPro" id="IPR036910">
    <property type="entry name" value="HMG_box_dom_sf"/>
</dbReference>
<protein>
    <submittedName>
        <fullName evidence="4">HMG (High mobility group) box protein</fullName>
    </submittedName>
</protein>
<evidence type="ECO:0000256" key="2">
    <source>
        <dbReference type="SAM" id="MobiDB-lite"/>
    </source>
</evidence>
<dbReference type="GO" id="GO:0003677">
    <property type="term" value="F:DNA binding"/>
    <property type="evidence" value="ECO:0007669"/>
    <property type="project" value="UniProtKB-UniRule"/>
</dbReference>
<feature type="domain" description="HMG box" evidence="3">
    <location>
        <begin position="44"/>
        <end position="123"/>
    </location>
</feature>
<dbReference type="InterPro" id="IPR009071">
    <property type="entry name" value="HMG_box_dom"/>
</dbReference>